<dbReference type="Gene3D" id="2.130.10.10">
    <property type="entry name" value="YVTN repeat-like/Quinoprotein amine dehydrogenase"/>
    <property type="match status" value="1"/>
</dbReference>
<evidence type="ECO:0000256" key="3">
    <source>
        <dbReference type="ARBA" id="ARBA00023242"/>
    </source>
</evidence>
<sequence length="177" mass="19531">MLVSFRSLTAQDANNEVVNASAKTKITVLDSQVEIVCIGLNADESLLGALVNNQQGCFVFVYDVLTLSVDILGEAFPLTTIRIGNSISKGLAFEWNPVSYDMFAASDDEKTLSVCKIDLSNPSKFSIIGEKKLDTNIYEISWSPKGKQLVAGDESGKIFQMKPELEVMARFTYFHNF</sequence>
<evidence type="ECO:0000313" key="6">
    <source>
        <dbReference type="Proteomes" id="UP000053766"/>
    </source>
</evidence>
<keyword evidence="6" id="KW-1185">Reference proteome</keyword>
<keyword evidence="3" id="KW-0539">Nucleus</keyword>
<organism evidence="5 6">
    <name type="scientific">Dictyocaulus viviparus</name>
    <name type="common">Bovine lungworm</name>
    <dbReference type="NCBI Taxonomy" id="29172"/>
    <lineage>
        <taxon>Eukaryota</taxon>
        <taxon>Metazoa</taxon>
        <taxon>Ecdysozoa</taxon>
        <taxon>Nematoda</taxon>
        <taxon>Chromadorea</taxon>
        <taxon>Rhabditida</taxon>
        <taxon>Rhabditina</taxon>
        <taxon>Rhabditomorpha</taxon>
        <taxon>Strongyloidea</taxon>
        <taxon>Metastrongylidae</taxon>
        <taxon>Dictyocaulus</taxon>
    </lineage>
</organism>
<evidence type="ECO:0000256" key="2">
    <source>
        <dbReference type="ARBA" id="ARBA00022448"/>
    </source>
</evidence>
<reference evidence="6" key="2">
    <citation type="journal article" date="2016" name="Sci. Rep.">
        <title>Dictyocaulus viviparus genome, variome and transcriptome elucidate lungworm biology and support future intervention.</title>
        <authorList>
            <person name="McNulty S.N."/>
            <person name="Strube C."/>
            <person name="Rosa B.A."/>
            <person name="Martin J.C."/>
            <person name="Tyagi R."/>
            <person name="Choi Y.J."/>
            <person name="Wang Q."/>
            <person name="Hallsworth Pepin K."/>
            <person name="Zhang X."/>
            <person name="Ozersky P."/>
            <person name="Wilson R.K."/>
            <person name="Sternberg P.W."/>
            <person name="Gasser R.B."/>
            <person name="Mitreva M."/>
        </authorList>
    </citation>
    <scope>NUCLEOTIDE SEQUENCE [LARGE SCALE GENOMIC DNA]</scope>
    <source>
        <strain evidence="6">HannoverDv2000</strain>
    </source>
</reference>
<dbReference type="OrthoDB" id="248320at2759"/>
<protein>
    <recommendedName>
        <fullName evidence="4">Nucleoporin Nup159/Nup146 N-terminal domain-containing protein</fullName>
    </recommendedName>
</protein>
<accession>A0A0D8YG20</accession>
<dbReference type="AlphaFoldDB" id="A0A0D8YG20"/>
<gene>
    <name evidence="5" type="ORF">DICVIV_00049</name>
</gene>
<comment type="subcellular location">
    <subcellularLocation>
        <location evidence="1">Nucleus</location>
    </subcellularLocation>
</comment>
<dbReference type="InterPro" id="IPR039462">
    <property type="entry name" value="Nup159/Nup146_N"/>
</dbReference>
<dbReference type="InterPro" id="IPR015943">
    <property type="entry name" value="WD40/YVTN_repeat-like_dom_sf"/>
</dbReference>
<evidence type="ECO:0000256" key="1">
    <source>
        <dbReference type="ARBA" id="ARBA00004123"/>
    </source>
</evidence>
<name>A0A0D8YG20_DICVI</name>
<dbReference type="Pfam" id="PF16755">
    <property type="entry name" value="Beta-prop_NUP159_NUP214"/>
    <property type="match status" value="1"/>
</dbReference>
<feature type="domain" description="Nucleoporin Nup159/Nup146 N-terminal" evidence="4">
    <location>
        <begin position="6"/>
        <end position="173"/>
    </location>
</feature>
<dbReference type="SUPFAM" id="SSF117289">
    <property type="entry name" value="Nucleoporin domain"/>
    <property type="match status" value="1"/>
</dbReference>
<keyword evidence="2" id="KW-0813">Transport</keyword>
<evidence type="ECO:0000259" key="4">
    <source>
        <dbReference type="Pfam" id="PF16755"/>
    </source>
</evidence>
<reference evidence="5 6" key="1">
    <citation type="submission" date="2013-11" db="EMBL/GenBank/DDBJ databases">
        <title>Draft genome of the bovine lungworm Dictyocaulus viviparus.</title>
        <authorList>
            <person name="Mitreva M."/>
        </authorList>
    </citation>
    <scope>NUCLEOTIDE SEQUENCE [LARGE SCALE GENOMIC DNA]</scope>
    <source>
        <strain evidence="5 6">HannoverDv2000</strain>
    </source>
</reference>
<dbReference type="EMBL" id="KN716150">
    <property type="protein sequence ID" value="KJH53621.1"/>
    <property type="molecule type" value="Genomic_DNA"/>
</dbReference>
<evidence type="ECO:0000313" key="5">
    <source>
        <dbReference type="EMBL" id="KJH53621.1"/>
    </source>
</evidence>
<dbReference type="GO" id="GO:0005634">
    <property type="term" value="C:nucleus"/>
    <property type="evidence" value="ECO:0007669"/>
    <property type="project" value="UniProtKB-SubCell"/>
</dbReference>
<proteinExistence type="predicted"/>
<dbReference type="STRING" id="29172.A0A0D8YG20"/>
<dbReference type="Proteomes" id="UP000053766">
    <property type="component" value="Unassembled WGS sequence"/>
</dbReference>